<evidence type="ECO:0000313" key="1">
    <source>
        <dbReference type="EMBL" id="APC41521.1"/>
    </source>
</evidence>
<gene>
    <name evidence="1" type="ORF">A7L45_16270</name>
</gene>
<sequence length="82" mass="8918">MEIKESTNLNSTLSITNADKMIKPVIAISSNLINGGNNLNLNFTITDAISIVGNEASAQVEMDSFMNALRTKMKELGYLIII</sequence>
<evidence type="ECO:0000313" key="2">
    <source>
        <dbReference type="Proteomes" id="UP000182569"/>
    </source>
</evidence>
<name>A0A1J0GJK8_9CLOT</name>
<organism evidence="1 2">
    <name type="scientific">Clostridium estertheticum subsp. estertheticum</name>
    <dbReference type="NCBI Taxonomy" id="1552"/>
    <lineage>
        <taxon>Bacteria</taxon>
        <taxon>Bacillati</taxon>
        <taxon>Bacillota</taxon>
        <taxon>Clostridia</taxon>
        <taxon>Eubacteriales</taxon>
        <taxon>Clostridiaceae</taxon>
        <taxon>Clostridium</taxon>
    </lineage>
</organism>
<dbReference type="Proteomes" id="UP000182569">
    <property type="component" value="Chromosome"/>
</dbReference>
<proteinExistence type="predicted"/>
<reference evidence="2" key="1">
    <citation type="journal article" date="2016" name="Front. Microbiol.">
        <title>Complete Genome Sequence of Clostridium estertheticum DSM 8809, a Microbe Identified in Spoiled Vacuum Packed Beef.</title>
        <authorList>
            <person name="Yu Z."/>
            <person name="Gunn L."/>
            <person name="Brennan E."/>
            <person name="Reid R."/>
            <person name="Wall P.G."/>
            <person name="Gaora O.P."/>
            <person name="Hurley D."/>
            <person name="Bolton D."/>
            <person name="Fanning S."/>
        </authorList>
    </citation>
    <scope>NUCLEOTIDE SEQUENCE [LARGE SCALE GENOMIC DNA]</scope>
    <source>
        <strain evidence="2">DSM 8809</strain>
    </source>
</reference>
<protein>
    <submittedName>
        <fullName evidence="1">Uncharacterized protein</fullName>
    </submittedName>
</protein>
<accession>A0A1J0GJK8</accession>
<dbReference type="RefSeq" id="WP_071613813.1">
    <property type="nucleotide sequence ID" value="NZ_CP015756.1"/>
</dbReference>
<keyword evidence="2" id="KW-1185">Reference proteome</keyword>
<dbReference type="AlphaFoldDB" id="A0A1J0GJK8"/>
<dbReference type="EMBL" id="CP015756">
    <property type="protein sequence ID" value="APC41521.1"/>
    <property type="molecule type" value="Genomic_DNA"/>
</dbReference>
<dbReference type="KEGG" id="ceu:A7L45_16270"/>
<dbReference type="STRING" id="1552.A7L45_16270"/>